<name>A0AAE1I2T3_9NEOP</name>
<proteinExistence type="predicted"/>
<sequence>MVLSVAWRTACLPHLVNRTSFALLYQRYTSTSALSLKEGIEHFGTSSQPCINSQKTKGRRIHSRSVL</sequence>
<evidence type="ECO:0000313" key="2">
    <source>
        <dbReference type="Proteomes" id="UP001219518"/>
    </source>
</evidence>
<comment type="caution">
    <text evidence="1">The sequence shown here is derived from an EMBL/GenBank/DDBJ whole genome shotgun (WGS) entry which is preliminary data.</text>
</comment>
<dbReference type="EMBL" id="JAHWGI010001436">
    <property type="protein sequence ID" value="KAK3932427.1"/>
    <property type="molecule type" value="Genomic_DNA"/>
</dbReference>
<reference evidence="1" key="1">
    <citation type="submission" date="2021-07" db="EMBL/GenBank/DDBJ databases">
        <authorList>
            <person name="Catto M.A."/>
            <person name="Jacobson A."/>
            <person name="Kennedy G."/>
            <person name="Labadie P."/>
            <person name="Hunt B.G."/>
            <person name="Srinivasan R."/>
        </authorList>
    </citation>
    <scope>NUCLEOTIDE SEQUENCE</scope>
    <source>
        <strain evidence="1">PL_HMW_Pooled</strain>
        <tissue evidence="1">Head</tissue>
    </source>
</reference>
<accession>A0AAE1I2T3</accession>
<organism evidence="1 2">
    <name type="scientific">Frankliniella fusca</name>
    <dbReference type="NCBI Taxonomy" id="407009"/>
    <lineage>
        <taxon>Eukaryota</taxon>
        <taxon>Metazoa</taxon>
        <taxon>Ecdysozoa</taxon>
        <taxon>Arthropoda</taxon>
        <taxon>Hexapoda</taxon>
        <taxon>Insecta</taxon>
        <taxon>Pterygota</taxon>
        <taxon>Neoptera</taxon>
        <taxon>Paraneoptera</taxon>
        <taxon>Thysanoptera</taxon>
        <taxon>Terebrantia</taxon>
        <taxon>Thripoidea</taxon>
        <taxon>Thripidae</taxon>
        <taxon>Frankliniella</taxon>
    </lineage>
</organism>
<protein>
    <submittedName>
        <fullName evidence="1">Ornithine carbamoyltransferase</fullName>
    </submittedName>
</protein>
<dbReference type="AlphaFoldDB" id="A0AAE1I2T3"/>
<dbReference type="Proteomes" id="UP001219518">
    <property type="component" value="Unassembled WGS sequence"/>
</dbReference>
<keyword evidence="2" id="KW-1185">Reference proteome</keyword>
<evidence type="ECO:0000313" key="1">
    <source>
        <dbReference type="EMBL" id="KAK3932427.1"/>
    </source>
</evidence>
<gene>
    <name evidence="1" type="ORF">KUF71_012604</name>
</gene>
<reference evidence="1" key="2">
    <citation type="journal article" date="2023" name="BMC Genomics">
        <title>Pest status, molecular evolution, and epigenetic factors derived from the genome assembly of Frankliniella fusca, a thysanopteran phytovirus vector.</title>
        <authorList>
            <person name="Catto M.A."/>
            <person name="Labadie P.E."/>
            <person name="Jacobson A.L."/>
            <person name="Kennedy G.G."/>
            <person name="Srinivasan R."/>
            <person name="Hunt B.G."/>
        </authorList>
    </citation>
    <scope>NUCLEOTIDE SEQUENCE</scope>
    <source>
        <strain evidence="1">PL_HMW_Pooled</strain>
    </source>
</reference>